<comment type="caution">
    <text evidence="1">The sequence shown here is derived from an EMBL/GenBank/DDBJ whole genome shotgun (WGS) entry which is preliminary data.</text>
</comment>
<protein>
    <submittedName>
        <fullName evidence="1">Uncharacterized protein</fullName>
    </submittedName>
</protein>
<name>A0ABQ9Z425_9CRUS</name>
<sequence>MQEGDSESEEYCNKEVEPLAFPTYYPNRDTYNDEEVEYDHFDTQVTEAVDQFQGCFILPNEIEQEYKLWRLSDLSHHLQLVMSIFDKFKIEARSSNSGSNSDQTSATRHNIPAFVKVIASARKLASK</sequence>
<organism evidence="1 2">
    <name type="scientific">Daphnia magna</name>
    <dbReference type="NCBI Taxonomy" id="35525"/>
    <lineage>
        <taxon>Eukaryota</taxon>
        <taxon>Metazoa</taxon>
        <taxon>Ecdysozoa</taxon>
        <taxon>Arthropoda</taxon>
        <taxon>Crustacea</taxon>
        <taxon>Branchiopoda</taxon>
        <taxon>Diplostraca</taxon>
        <taxon>Cladocera</taxon>
        <taxon>Anomopoda</taxon>
        <taxon>Daphniidae</taxon>
        <taxon>Daphnia</taxon>
    </lineage>
</organism>
<dbReference type="EMBL" id="JAOYFB010000002">
    <property type="protein sequence ID" value="KAK4007639.1"/>
    <property type="molecule type" value="Genomic_DNA"/>
</dbReference>
<accession>A0ABQ9Z425</accession>
<evidence type="ECO:0000313" key="2">
    <source>
        <dbReference type="Proteomes" id="UP001234178"/>
    </source>
</evidence>
<reference evidence="1 2" key="1">
    <citation type="journal article" date="2023" name="Nucleic Acids Res.">
        <title>The hologenome of Daphnia magna reveals possible DNA methylation and microbiome-mediated evolution of the host genome.</title>
        <authorList>
            <person name="Chaturvedi A."/>
            <person name="Li X."/>
            <person name="Dhandapani V."/>
            <person name="Marshall H."/>
            <person name="Kissane S."/>
            <person name="Cuenca-Cambronero M."/>
            <person name="Asole G."/>
            <person name="Calvet F."/>
            <person name="Ruiz-Romero M."/>
            <person name="Marangio P."/>
            <person name="Guigo R."/>
            <person name="Rago D."/>
            <person name="Mirbahai L."/>
            <person name="Eastwood N."/>
            <person name="Colbourne J.K."/>
            <person name="Zhou J."/>
            <person name="Mallon E."/>
            <person name="Orsini L."/>
        </authorList>
    </citation>
    <scope>NUCLEOTIDE SEQUENCE [LARGE SCALE GENOMIC DNA]</scope>
    <source>
        <strain evidence="1">LRV0_1</strain>
    </source>
</reference>
<gene>
    <name evidence="1" type="ORF">OUZ56_012793</name>
</gene>
<dbReference type="Proteomes" id="UP001234178">
    <property type="component" value="Unassembled WGS sequence"/>
</dbReference>
<proteinExistence type="predicted"/>
<evidence type="ECO:0000313" key="1">
    <source>
        <dbReference type="EMBL" id="KAK4007639.1"/>
    </source>
</evidence>
<keyword evidence="2" id="KW-1185">Reference proteome</keyword>